<organism evidence="6 7">
    <name type="scientific">Escovopsis weberi</name>
    <dbReference type="NCBI Taxonomy" id="150374"/>
    <lineage>
        <taxon>Eukaryota</taxon>
        <taxon>Fungi</taxon>
        <taxon>Dikarya</taxon>
        <taxon>Ascomycota</taxon>
        <taxon>Pezizomycotina</taxon>
        <taxon>Sordariomycetes</taxon>
        <taxon>Hypocreomycetidae</taxon>
        <taxon>Hypocreales</taxon>
        <taxon>Hypocreaceae</taxon>
        <taxon>Escovopsis</taxon>
    </lineage>
</organism>
<comment type="similarity">
    <text evidence="1">Belongs to the cytochrome P450 family.</text>
</comment>
<comment type="cofactor">
    <cofactor evidence="5">
        <name>heme</name>
        <dbReference type="ChEBI" id="CHEBI:30413"/>
    </cofactor>
</comment>
<dbReference type="OrthoDB" id="1055148at2759"/>
<keyword evidence="7" id="KW-1185">Reference proteome</keyword>
<dbReference type="InterPro" id="IPR036396">
    <property type="entry name" value="Cyt_P450_sf"/>
</dbReference>
<protein>
    <submittedName>
        <fullName evidence="6">Cytochrome P450</fullName>
    </submittedName>
</protein>
<dbReference type="AlphaFoldDB" id="A0A0N0RT28"/>
<keyword evidence="4 5" id="KW-0408">Iron</keyword>
<evidence type="ECO:0000256" key="3">
    <source>
        <dbReference type="ARBA" id="ARBA00022723"/>
    </source>
</evidence>
<dbReference type="Pfam" id="PF00067">
    <property type="entry name" value="p450"/>
    <property type="match status" value="1"/>
</dbReference>
<dbReference type="CDD" id="cd00302">
    <property type="entry name" value="cytochrome_P450"/>
    <property type="match status" value="1"/>
</dbReference>
<dbReference type="STRING" id="150374.A0A0N0RT28"/>
<name>A0A0N0RT28_ESCWE</name>
<reference evidence="6 7" key="1">
    <citation type="submission" date="2015-07" db="EMBL/GenBank/DDBJ databases">
        <title>The genome of the fungus Escovopsis weberi, a specialized disease agent of ant agriculture.</title>
        <authorList>
            <person name="de Man T.J."/>
            <person name="Stajich J.E."/>
            <person name="Kubicek C.P."/>
            <person name="Chenthamara K."/>
            <person name="Atanasova L."/>
            <person name="Druzhinina I.S."/>
            <person name="Birnbaum S."/>
            <person name="Barribeau S.M."/>
            <person name="Teiling C."/>
            <person name="Suen G."/>
            <person name="Currie C."/>
            <person name="Gerardo N.M."/>
        </authorList>
    </citation>
    <scope>NUCLEOTIDE SEQUENCE [LARGE SCALE GENOMIC DNA]</scope>
</reference>
<gene>
    <name evidence="6" type="ORF">ESCO_003081</name>
</gene>
<evidence type="ECO:0000313" key="6">
    <source>
        <dbReference type="EMBL" id="KOS17803.1"/>
    </source>
</evidence>
<evidence type="ECO:0000256" key="5">
    <source>
        <dbReference type="PIRSR" id="PIRSR602401-1"/>
    </source>
</evidence>
<dbReference type="Proteomes" id="UP000053831">
    <property type="component" value="Unassembled WGS sequence"/>
</dbReference>
<dbReference type="InterPro" id="IPR001128">
    <property type="entry name" value="Cyt_P450"/>
</dbReference>
<dbReference type="InterPro" id="IPR050529">
    <property type="entry name" value="CYP450_sterol_14alpha_dmase"/>
</dbReference>
<evidence type="ECO:0000256" key="4">
    <source>
        <dbReference type="ARBA" id="ARBA00023004"/>
    </source>
</evidence>
<dbReference type="GO" id="GO:0005506">
    <property type="term" value="F:iron ion binding"/>
    <property type="evidence" value="ECO:0007669"/>
    <property type="project" value="InterPro"/>
</dbReference>
<accession>A0A0N0RT28</accession>
<dbReference type="Gene3D" id="1.10.630.10">
    <property type="entry name" value="Cytochrome P450"/>
    <property type="match status" value="1"/>
</dbReference>
<dbReference type="EMBL" id="LGSR01000022">
    <property type="protein sequence ID" value="KOS17803.1"/>
    <property type="molecule type" value="Genomic_DNA"/>
</dbReference>
<dbReference type="GO" id="GO:0020037">
    <property type="term" value="F:heme binding"/>
    <property type="evidence" value="ECO:0007669"/>
    <property type="project" value="InterPro"/>
</dbReference>
<keyword evidence="2 5" id="KW-0349">Heme</keyword>
<keyword evidence="3 5" id="KW-0479">Metal-binding</keyword>
<dbReference type="PANTHER" id="PTHR24304">
    <property type="entry name" value="CYTOCHROME P450 FAMILY 7"/>
    <property type="match status" value="1"/>
</dbReference>
<dbReference type="InterPro" id="IPR002401">
    <property type="entry name" value="Cyt_P450_E_grp-I"/>
</dbReference>
<feature type="binding site" description="axial binding residue" evidence="5">
    <location>
        <position position="299"/>
    </location>
    <ligand>
        <name>heme</name>
        <dbReference type="ChEBI" id="CHEBI:30413"/>
    </ligand>
    <ligandPart>
        <name>Fe</name>
        <dbReference type="ChEBI" id="CHEBI:18248"/>
    </ligandPart>
</feature>
<dbReference type="PRINTS" id="PR00463">
    <property type="entry name" value="EP450I"/>
</dbReference>
<dbReference type="GO" id="GO:0008395">
    <property type="term" value="F:steroid hydroxylase activity"/>
    <property type="evidence" value="ECO:0007669"/>
    <property type="project" value="TreeGrafter"/>
</dbReference>
<sequence length="361" mass="40417">MSKNFDKLLGRDMGAHFKGVFRKMTNKSDLSVTLPGLIQEADARFRSWNISGPLDPFSNMFPLIYSMIHRGIGCLDMALKPEETILTFFTMIVSSPTGVMFPTLPTPSSMLKMWSTIRIYRLVMIDNGDSNLIMFLYLAGAVSVALANTSMQVAWLQCFLASDPYWYARTRAEVDKVVAKNRVSADETPVDVLLRLTLDQWENDFPTIHAGLTDSIRMVLPGPSIRKNISGKDLVMGKTGVVVPPDAFVLYAFHDIHFDPSIYKDPYKWDPSRYLDGEQDDKKAPPHSYLGWGSGLHPCLGMKLAKLFVTITTAMFVSHFDFKLTDEKGTPSTEPLPLPGMNGREALGPVTGVFLKCERRF</sequence>
<dbReference type="PANTHER" id="PTHR24304:SF2">
    <property type="entry name" value="24-HYDROXYCHOLESTEROL 7-ALPHA-HYDROXYLASE"/>
    <property type="match status" value="1"/>
</dbReference>
<comment type="caution">
    <text evidence="6">The sequence shown here is derived from an EMBL/GenBank/DDBJ whole genome shotgun (WGS) entry which is preliminary data.</text>
</comment>
<evidence type="ECO:0000256" key="2">
    <source>
        <dbReference type="ARBA" id="ARBA00022617"/>
    </source>
</evidence>
<proteinExistence type="inferred from homology"/>
<dbReference type="SUPFAM" id="SSF48264">
    <property type="entry name" value="Cytochrome P450"/>
    <property type="match status" value="1"/>
</dbReference>
<evidence type="ECO:0000313" key="7">
    <source>
        <dbReference type="Proteomes" id="UP000053831"/>
    </source>
</evidence>
<evidence type="ECO:0000256" key="1">
    <source>
        <dbReference type="ARBA" id="ARBA00010617"/>
    </source>
</evidence>
<dbReference type="GO" id="GO:0016705">
    <property type="term" value="F:oxidoreductase activity, acting on paired donors, with incorporation or reduction of molecular oxygen"/>
    <property type="evidence" value="ECO:0007669"/>
    <property type="project" value="InterPro"/>
</dbReference>